<feature type="region of interest" description="Disordered" evidence="1">
    <location>
        <begin position="150"/>
        <end position="173"/>
    </location>
</feature>
<dbReference type="PANTHER" id="PTHR40465:SF1">
    <property type="entry name" value="DUF6534 DOMAIN-CONTAINING PROTEIN"/>
    <property type="match status" value="1"/>
</dbReference>
<organism evidence="5 6">
    <name type="scientific">Rhodofomes roseus</name>
    <dbReference type="NCBI Taxonomy" id="34475"/>
    <lineage>
        <taxon>Eukaryota</taxon>
        <taxon>Fungi</taxon>
        <taxon>Dikarya</taxon>
        <taxon>Basidiomycota</taxon>
        <taxon>Agaricomycotina</taxon>
        <taxon>Agaricomycetes</taxon>
        <taxon>Polyporales</taxon>
        <taxon>Rhodofomes</taxon>
    </lineage>
</organism>
<keyword evidence="2" id="KW-0812">Transmembrane</keyword>
<evidence type="ECO:0000256" key="2">
    <source>
        <dbReference type="SAM" id="Phobius"/>
    </source>
</evidence>
<name>A0A4Y9XSA7_9APHY</name>
<feature type="transmembrane region" description="Helical" evidence="2">
    <location>
        <begin position="39"/>
        <end position="64"/>
    </location>
</feature>
<dbReference type="Pfam" id="PF20152">
    <property type="entry name" value="DUF6534"/>
    <property type="match status" value="1"/>
</dbReference>
<evidence type="ECO:0000259" key="4">
    <source>
        <dbReference type="Pfam" id="PF20152"/>
    </source>
</evidence>
<dbReference type="EMBL" id="SEKV01000897">
    <property type="protein sequence ID" value="TFY52935.1"/>
    <property type="molecule type" value="Genomic_DNA"/>
</dbReference>
<evidence type="ECO:0000256" key="1">
    <source>
        <dbReference type="SAM" id="MobiDB-lite"/>
    </source>
</evidence>
<keyword evidence="3" id="KW-0732">Signal</keyword>
<dbReference type="InterPro" id="IPR045339">
    <property type="entry name" value="DUF6534"/>
</dbReference>
<gene>
    <name evidence="5" type="ORF">EVJ58_g9734</name>
</gene>
<feature type="transmembrane region" description="Helical" evidence="2">
    <location>
        <begin position="85"/>
        <end position="110"/>
    </location>
</feature>
<reference evidence="5 6" key="1">
    <citation type="submission" date="2019-01" db="EMBL/GenBank/DDBJ databases">
        <title>Genome sequencing of the rare red list fungi Fomitopsis rosea.</title>
        <authorList>
            <person name="Buettner E."/>
            <person name="Kellner H."/>
        </authorList>
    </citation>
    <scope>NUCLEOTIDE SEQUENCE [LARGE SCALE GENOMIC DNA]</scope>
    <source>
        <strain evidence="5 6">DSM 105464</strain>
    </source>
</reference>
<feature type="signal peptide" evidence="3">
    <location>
        <begin position="1"/>
        <end position="19"/>
    </location>
</feature>
<proteinExistence type="predicted"/>
<sequence length="220" mass="23479">MMWLRQLSLLQGCAGVALGALLHDTASTAHVTTSHAVVVALNIWVIGSAAVDALIAITMTFLMLKLRRRTAHRQTERVINKLIRLFVETGTLTGAFLLIGASVAIVTLVLCLRLPGTQYYETTIYVLTKLYANTFLANLISRAFFDPAHRRDGPAGETTDDTDDTESGSGPGRATTVALSTYVSGVPVWSISQVADSAHTGARTGGSTIAGQEETEMEKG</sequence>
<feature type="region of interest" description="Disordered" evidence="1">
    <location>
        <begin position="199"/>
        <end position="220"/>
    </location>
</feature>
<comment type="caution">
    <text evidence="5">The sequence shown here is derived from an EMBL/GenBank/DDBJ whole genome shotgun (WGS) entry which is preliminary data.</text>
</comment>
<accession>A0A4Y9XSA7</accession>
<keyword evidence="2" id="KW-0472">Membrane</keyword>
<evidence type="ECO:0000256" key="3">
    <source>
        <dbReference type="SAM" id="SignalP"/>
    </source>
</evidence>
<feature type="domain" description="DUF6534" evidence="4">
    <location>
        <begin position="48"/>
        <end position="143"/>
    </location>
</feature>
<evidence type="ECO:0000313" key="5">
    <source>
        <dbReference type="EMBL" id="TFY52935.1"/>
    </source>
</evidence>
<keyword evidence="2" id="KW-1133">Transmembrane helix</keyword>
<evidence type="ECO:0000313" key="6">
    <source>
        <dbReference type="Proteomes" id="UP000298390"/>
    </source>
</evidence>
<feature type="transmembrane region" description="Helical" evidence="2">
    <location>
        <begin position="122"/>
        <end position="141"/>
    </location>
</feature>
<feature type="chain" id="PRO_5021229791" description="DUF6534 domain-containing protein" evidence="3">
    <location>
        <begin position="20"/>
        <end position="220"/>
    </location>
</feature>
<dbReference type="PANTHER" id="PTHR40465">
    <property type="entry name" value="CHROMOSOME 1, WHOLE GENOME SHOTGUN SEQUENCE"/>
    <property type="match status" value="1"/>
</dbReference>
<dbReference type="AlphaFoldDB" id="A0A4Y9XSA7"/>
<dbReference type="Proteomes" id="UP000298390">
    <property type="component" value="Unassembled WGS sequence"/>
</dbReference>
<protein>
    <recommendedName>
        <fullName evidence="4">DUF6534 domain-containing protein</fullName>
    </recommendedName>
</protein>